<dbReference type="SMART" id="SM00871">
    <property type="entry name" value="AraC_E_bind"/>
    <property type="match status" value="1"/>
</dbReference>
<organism evidence="6 7">
    <name type="scientific">Vagococcus acidifermentans</name>
    <dbReference type="NCBI Taxonomy" id="564710"/>
    <lineage>
        <taxon>Bacteria</taxon>
        <taxon>Bacillati</taxon>
        <taxon>Bacillota</taxon>
        <taxon>Bacilli</taxon>
        <taxon>Lactobacillales</taxon>
        <taxon>Enterococcaceae</taxon>
        <taxon>Vagococcus</taxon>
    </lineage>
</organism>
<keyword evidence="1" id="KW-0678">Repressor</keyword>
<feature type="domain" description="HTH merR-type" evidence="5">
    <location>
        <begin position="1"/>
        <end position="71"/>
    </location>
</feature>
<reference evidence="6 7" key="1">
    <citation type="submission" date="2017-05" db="EMBL/GenBank/DDBJ databases">
        <title>Vagococcus spp. assemblies.</title>
        <authorList>
            <person name="Gulvik C.A."/>
        </authorList>
    </citation>
    <scope>NUCLEOTIDE SEQUENCE [LARGE SCALE GENOMIC DNA]</scope>
    <source>
        <strain evidence="6 7">LMG 24798</strain>
    </source>
</reference>
<dbReference type="InterPro" id="IPR011256">
    <property type="entry name" value="Reg_factor_effector_dom_sf"/>
</dbReference>
<dbReference type="InterPro" id="IPR009061">
    <property type="entry name" value="DNA-bd_dom_put_sf"/>
</dbReference>
<evidence type="ECO:0000313" key="7">
    <source>
        <dbReference type="Proteomes" id="UP000286773"/>
    </source>
</evidence>
<proteinExistence type="predicted"/>
<evidence type="ECO:0000313" key="6">
    <source>
        <dbReference type="EMBL" id="RSU10632.1"/>
    </source>
</evidence>
<dbReference type="Proteomes" id="UP000286773">
    <property type="component" value="Unassembled WGS sequence"/>
</dbReference>
<keyword evidence="7" id="KW-1185">Reference proteome</keyword>
<dbReference type="InterPro" id="IPR047057">
    <property type="entry name" value="MerR_fam"/>
</dbReference>
<dbReference type="SMART" id="SM00422">
    <property type="entry name" value="HTH_MERR"/>
    <property type="match status" value="1"/>
</dbReference>
<evidence type="ECO:0000259" key="5">
    <source>
        <dbReference type="PROSITE" id="PS50937"/>
    </source>
</evidence>
<evidence type="ECO:0000256" key="1">
    <source>
        <dbReference type="ARBA" id="ARBA00022491"/>
    </source>
</evidence>
<comment type="caution">
    <text evidence="6">The sequence shown here is derived from an EMBL/GenBank/DDBJ whole genome shotgun (WGS) entry which is preliminary data.</text>
</comment>
<name>A0A430ARF0_9ENTE</name>
<dbReference type="PROSITE" id="PS50937">
    <property type="entry name" value="HTH_MERR_2"/>
    <property type="match status" value="1"/>
</dbReference>
<dbReference type="RefSeq" id="WP_126814159.1">
    <property type="nucleotide sequence ID" value="NZ_NGKC01000011.1"/>
</dbReference>
<dbReference type="PANTHER" id="PTHR30204:SF69">
    <property type="entry name" value="MERR-FAMILY TRANSCRIPTIONAL REGULATOR"/>
    <property type="match status" value="1"/>
</dbReference>
<dbReference type="AlphaFoldDB" id="A0A430ARF0"/>
<evidence type="ECO:0000256" key="3">
    <source>
        <dbReference type="ARBA" id="ARBA00023125"/>
    </source>
</evidence>
<dbReference type="Gene3D" id="3.20.80.10">
    <property type="entry name" value="Regulatory factor, effector binding domain"/>
    <property type="match status" value="1"/>
</dbReference>
<accession>A0A430ARF0</accession>
<dbReference type="EMBL" id="NGKC01000011">
    <property type="protein sequence ID" value="RSU10632.1"/>
    <property type="molecule type" value="Genomic_DNA"/>
</dbReference>
<dbReference type="SUPFAM" id="SSF55136">
    <property type="entry name" value="Probable bacterial effector-binding domain"/>
    <property type="match status" value="1"/>
</dbReference>
<keyword evidence="3" id="KW-0238">DNA-binding</keyword>
<dbReference type="SUPFAM" id="SSF46955">
    <property type="entry name" value="Putative DNA-binding domain"/>
    <property type="match status" value="1"/>
</dbReference>
<dbReference type="GO" id="GO:0003700">
    <property type="term" value="F:DNA-binding transcription factor activity"/>
    <property type="evidence" value="ECO:0007669"/>
    <property type="project" value="InterPro"/>
</dbReference>
<sequence length="269" mass="30842">MYKINEFSKITGLPASTLRYYDREHILPPSYRHEDTGYRYYSETDYEKAKLLAVLRDNQFTIAEIKDITATISSFDDLTYYLSEKKQAILDDIEILQKQVNKLEKMMTHAPLSPPVQDYAVSTVDIQEQLYIYRRFAGPYDDIGEEIRILYEAAGGVASGEVFQVDAFQTNNEPFNICLPVTRKIASDDVKTDTLPARTGLQVIHTGSYHTIGEAYKCLIDYVNTHGINTADYFFTRFVKGPGKIFKGNAQHYVTEITLLLKEKLKRND</sequence>
<keyword evidence="2" id="KW-0805">Transcription regulation</keyword>
<dbReference type="OrthoDB" id="9773308at2"/>
<dbReference type="GO" id="GO:0003677">
    <property type="term" value="F:DNA binding"/>
    <property type="evidence" value="ECO:0007669"/>
    <property type="project" value="UniProtKB-KW"/>
</dbReference>
<evidence type="ECO:0000256" key="2">
    <source>
        <dbReference type="ARBA" id="ARBA00023015"/>
    </source>
</evidence>
<keyword evidence="4" id="KW-0804">Transcription</keyword>
<protein>
    <recommendedName>
        <fullName evidence="5">HTH merR-type domain-containing protein</fullName>
    </recommendedName>
</protein>
<evidence type="ECO:0000256" key="4">
    <source>
        <dbReference type="ARBA" id="ARBA00023163"/>
    </source>
</evidence>
<dbReference type="Pfam" id="PF13411">
    <property type="entry name" value="MerR_1"/>
    <property type="match status" value="1"/>
</dbReference>
<dbReference type="InterPro" id="IPR010499">
    <property type="entry name" value="AraC_E-bd"/>
</dbReference>
<dbReference type="PANTHER" id="PTHR30204">
    <property type="entry name" value="REDOX-CYCLING DRUG-SENSING TRANSCRIPTIONAL ACTIVATOR SOXR"/>
    <property type="match status" value="1"/>
</dbReference>
<dbReference type="Gene3D" id="1.10.1660.10">
    <property type="match status" value="1"/>
</dbReference>
<gene>
    <name evidence="6" type="ORF">CBF27_09955</name>
</gene>
<dbReference type="InterPro" id="IPR000551">
    <property type="entry name" value="MerR-type_HTH_dom"/>
</dbReference>